<feature type="compositionally biased region" description="Acidic residues" evidence="1">
    <location>
        <begin position="511"/>
        <end position="529"/>
    </location>
</feature>
<dbReference type="Proteomes" id="UP000824596">
    <property type="component" value="Unassembled WGS sequence"/>
</dbReference>
<keyword evidence="3" id="KW-1185">Reference proteome</keyword>
<feature type="compositionally biased region" description="Basic and acidic residues" evidence="1">
    <location>
        <begin position="468"/>
        <end position="480"/>
    </location>
</feature>
<dbReference type="GeneID" id="68353367"/>
<dbReference type="AlphaFoldDB" id="A0A9P8MYX4"/>
<evidence type="ECO:0000256" key="1">
    <source>
        <dbReference type="SAM" id="MobiDB-lite"/>
    </source>
</evidence>
<feature type="compositionally biased region" description="Basic and acidic residues" evidence="1">
    <location>
        <begin position="388"/>
        <end position="415"/>
    </location>
</feature>
<organism evidence="2 3">
    <name type="scientific">Hirsutella rhossiliensis</name>
    <dbReference type="NCBI Taxonomy" id="111463"/>
    <lineage>
        <taxon>Eukaryota</taxon>
        <taxon>Fungi</taxon>
        <taxon>Dikarya</taxon>
        <taxon>Ascomycota</taxon>
        <taxon>Pezizomycotina</taxon>
        <taxon>Sordariomycetes</taxon>
        <taxon>Hypocreomycetidae</taxon>
        <taxon>Hypocreales</taxon>
        <taxon>Ophiocordycipitaceae</taxon>
        <taxon>Hirsutella</taxon>
    </lineage>
</organism>
<accession>A0A9P8MYX4</accession>
<dbReference type="RefSeq" id="XP_044721323.1">
    <property type="nucleotide sequence ID" value="XM_044862709.1"/>
</dbReference>
<protein>
    <submittedName>
        <fullName evidence="2">Uncharacterized protein</fullName>
    </submittedName>
</protein>
<proteinExistence type="predicted"/>
<feature type="compositionally biased region" description="Basic and acidic residues" evidence="1">
    <location>
        <begin position="579"/>
        <end position="590"/>
    </location>
</feature>
<gene>
    <name evidence="2" type="ORF">HRG_04238</name>
</gene>
<name>A0A9P8MYX4_9HYPO</name>
<evidence type="ECO:0000313" key="3">
    <source>
        <dbReference type="Proteomes" id="UP000824596"/>
    </source>
</evidence>
<feature type="compositionally biased region" description="Basic and acidic residues" evidence="1">
    <location>
        <begin position="531"/>
        <end position="552"/>
    </location>
</feature>
<dbReference type="OrthoDB" id="10663889at2759"/>
<feature type="region of interest" description="Disordered" evidence="1">
    <location>
        <begin position="466"/>
        <end position="490"/>
    </location>
</feature>
<comment type="caution">
    <text evidence="2">The sequence shown here is derived from an EMBL/GenBank/DDBJ whole genome shotgun (WGS) entry which is preliminary data.</text>
</comment>
<evidence type="ECO:0000313" key="2">
    <source>
        <dbReference type="EMBL" id="KAH0963810.1"/>
    </source>
</evidence>
<reference evidence="2" key="1">
    <citation type="submission" date="2021-09" db="EMBL/GenBank/DDBJ databases">
        <title>A high-quality genome of the endoparasitic fungus Hirsutella rhossiliensis with a comparison of Hirsutella genomes reveals transposable elements contributing to genome size variation.</title>
        <authorList>
            <person name="Lin R."/>
            <person name="Jiao Y."/>
            <person name="Sun X."/>
            <person name="Ling J."/>
            <person name="Xie B."/>
            <person name="Cheng X."/>
        </authorList>
    </citation>
    <scope>NUCLEOTIDE SEQUENCE</scope>
    <source>
        <strain evidence="2">HR02</strain>
    </source>
</reference>
<feature type="region of interest" description="Disordered" evidence="1">
    <location>
        <begin position="363"/>
        <end position="424"/>
    </location>
</feature>
<sequence length="612" mass="67835">MTSYATLFAEYGKSINEDKAQLDDLVNRITDADTYREHMDPFHATTYNLGTQVSGALGFLEDKQRLTTQEPDPYRRDQVEKEEDAEGRALVALQEGQAVVAQVYGGIKLQVDTFVGGMLDNFIVINKIRSKVRGYIDAEDEDGSGMQNADQEADGILVAIQDALWELSPAAPFKDWYNKITSDEEVGVWGWLGVTFEIGLEVLAWVPTPAAPAARIFKIGRTAYKVMKLLKKAQRIITRSKKLCKSVKAIGQLETAVATLQSLLQKFTMGLNLAGFIDEQESKPREPTEAEKKTLLELNQLANLVKVPKRGRLNDDEIKQVLSTLQEKLKEGDVVKDAMKATICKRYDLKLLSLVGGGGGRLCGPGRTTPSSSPNKKPALPNKNPTSPEKKKTSPKIDEKKKTSPKMDEKKKQDAGRWLLTGTSKRADEKQQLVDDVLALSKRSTDNQGEMDLDRTISILDRAAQDLTKLDKGDGPGKRDEDDDVDGLSFLDNEELLQGFAALFKPSFNYDPEDEIDDASNPELNEVDSNDPAKDGDLPKANEPEKAEEPEKTGPPSWFGGSPEAWTNYIDPSDVDCDPSGRDPSDCDDWKLDPKELKTWGELGWTKNKPPK</sequence>
<feature type="region of interest" description="Disordered" evidence="1">
    <location>
        <begin position="507"/>
        <end position="590"/>
    </location>
</feature>
<dbReference type="EMBL" id="JAIZPD010000004">
    <property type="protein sequence ID" value="KAH0963810.1"/>
    <property type="molecule type" value="Genomic_DNA"/>
</dbReference>
<feature type="compositionally biased region" description="Low complexity" evidence="1">
    <location>
        <begin position="364"/>
        <end position="387"/>
    </location>
</feature>